<dbReference type="SUPFAM" id="SSF53335">
    <property type="entry name" value="S-adenosyl-L-methionine-dependent methyltransferases"/>
    <property type="match status" value="1"/>
</dbReference>
<comment type="caution">
    <text evidence="1">The sequence shown here is derived from an EMBL/GenBank/DDBJ whole genome shotgun (WGS) entry which is preliminary data.</text>
</comment>
<dbReference type="Gene3D" id="3.40.50.150">
    <property type="entry name" value="Vaccinia Virus protein VP39"/>
    <property type="match status" value="1"/>
</dbReference>
<protein>
    <recommendedName>
        <fullName evidence="3">Class I SAM-dependent methyltransferase</fullName>
    </recommendedName>
</protein>
<dbReference type="PANTHER" id="PTHR43861:SF6">
    <property type="entry name" value="METHYLTRANSFERASE TYPE 11"/>
    <property type="match status" value="1"/>
</dbReference>
<dbReference type="CDD" id="cd02440">
    <property type="entry name" value="AdoMet_MTases"/>
    <property type="match status" value="1"/>
</dbReference>
<evidence type="ECO:0000313" key="1">
    <source>
        <dbReference type="EMBL" id="OOR71057.1"/>
    </source>
</evidence>
<name>A0A9X6GCM4_BACCE</name>
<dbReference type="EMBL" id="MUAU01000272">
    <property type="protein sequence ID" value="OOR71057.1"/>
    <property type="molecule type" value="Genomic_DNA"/>
</dbReference>
<dbReference type="SUPFAM" id="SSF48452">
    <property type="entry name" value="TPR-like"/>
    <property type="match status" value="1"/>
</dbReference>
<reference evidence="1 2" key="1">
    <citation type="submission" date="2017-01" db="EMBL/GenBank/DDBJ databases">
        <title>Bacillus cereus isolates.</title>
        <authorList>
            <person name="Beno S.M."/>
        </authorList>
    </citation>
    <scope>NUCLEOTIDE SEQUENCE [LARGE SCALE GENOMIC DNA]</scope>
    <source>
        <strain evidence="1 2">FSL K6-1030</strain>
    </source>
</reference>
<dbReference type="AlphaFoldDB" id="A0A9X6GCM4"/>
<dbReference type="PANTHER" id="PTHR43861">
    <property type="entry name" value="TRANS-ACONITATE 2-METHYLTRANSFERASE-RELATED"/>
    <property type="match status" value="1"/>
</dbReference>
<proteinExistence type="predicted"/>
<dbReference type="InterPro" id="IPR029063">
    <property type="entry name" value="SAM-dependent_MTases_sf"/>
</dbReference>
<dbReference type="Pfam" id="PF13489">
    <property type="entry name" value="Methyltransf_23"/>
    <property type="match status" value="1"/>
</dbReference>
<dbReference type="Proteomes" id="UP000190641">
    <property type="component" value="Unassembled WGS sequence"/>
</dbReference>
<organism evidence="1 2">
    <name type="scientific">Bacillus cereus</name>
    <dbReference type="NCBI Taxonomy" id="1396"/>
    <lineage>
        <taxon>Bacteria</taxon>
        <taxon>Bacillati</taxon>
        <taxon>Bacillota</taxon>
        <taxon>Bacilli</taxon>
        <taxon>Bacillales</taxon>
        <taxon>Bacillaceae</taxon>
        <taxon>Bacillus</taxon>
        <taxon>Bacillus cereus group</taxon>
    </lineage>
</organism>
<accession>A0A9X6GCM4</accession>
<sequence length="344" mass="39951">MNILVEKFNQSEKYIVQGKDIESEQILLELIQFDDIKAVVCYRLGQIYNRMGRIDDSIIYHEMAFHTNPALIRKIVSEDHPNINYIYSKEEETLITDCPLCSKKGVLHSCYNVAQDFGFIKGFNPVKVWMYCKKCHHIYTNSYPKNIQQILSNDCSNLYIEPKTYEIQPAANIISKLKKIVKGNSYLEVGVGTGVMLLIAKEYGFNVEGIDIRSFYAEQASRLSNTIVHSIDYHDFLVEKQYDVIVMGDVLEHVVNPVKMIEKTYNLLSDEGILWISTPNFDSAYPTIMKDKDPMWWVTEHINYFSFNSLQYILNKYHFKVIDYHVSSKFNGSMEVIAQKTFSK</sequence>
<evidence type="ECO:0000313" key="2">
    <source>
        <dbReference type="Proteomes" id="UP000190641"/>
    </source>
</evidence>
<dbReference type="RefSeq" id="WP_176116716.1">
    <property type="nucleotide sequence ID" value="NZ_MUAU01000272.1"/>
</dbReference>
<evidence type="ECO:0008006" key="3">
    <source>
        <dbReference type="Google" id="ProtNLM"/>
    </source>
</evidence>
<gene>
    <name evidence="1" type="ORF">BLX06_32910</name>
</gene>
<dbReference type="InterPro" id="IPR011990">
    <property type="entry name" value="TPR-like_helical_dom_sf"/>
</dbReference>